<keyword evidence="2" id="KW-1185">Reference proteome</keyword>
<feature type="compositionally biased region" description="Basic residues" evidence="1">
    <location>
        <begin position="182"/>
        <end position="191"/>
    </location>
</feature>
<feature type="compositionally biased region" description="Basic and acidic residues" evidence="1">
    <location>
        <begin position="170"/>
        <end position="181"/>
    </location>
</feature>
<evidence type="ECO:0000256" key="1">
    <source>
        <dbReference type="SAM" id="MobiDB-lite"/>
    </source>
</evidence>
<dbReference type="AlphaFoldDB" id="A0A914R2B9"/>
<reference evidence="3" key="1">
    <citation type="submission" date="2022-11" db="UniProtKB">
        <authorList>
            <consortium name="WormBaseParasite"/>
        </authorList>
    </citation>
    <scope>IDENTIFICATION</scope>
</reference>
<feature type="compositionally biased region" description="Basic residues" evidence="1">
    <location>
        <begin position="227"/>
        <end position="243"/>
    </location>
</feature>
<proteinExistence type="predicted"/>
<feature type="region of interest" description="Disordered" evidence="1">
    <location>
        <begin position="164"/>
        <end position="253"/>
    </location>
</feature>
<evidence type="ECO:0000313" key="3">
    <source>
        <dbReference type="WBParaSite" id="PDA_v2.g5553.t1"/>
    </source>
</evidence>
<sequence>MTRKKQIFSVSPIARVVTVKSVMKYDELPPKLSLMNDSTTTTKPLKGIIKNKKMPVLPKIDFDENYNREDEENCSDSDDDIKLHDTKQVLPFEDVRAYDGHMDKISPSERRYVIEKIQLGFELMRLESTRIQAKIDAANLRCAKLRKLAEEQEKVIANSTYLFSQTTPSSKEEEKSTDAPKKVMKRKKKKNVGLLLGETKDKFSQSTDEGYASKAAATPEANDKTIKMLKKKKNVKIKTKKPKSQQQKNNGLK</sequence>
<dbReference type="WBParaSite" id="PDA_v2.g5553.t1">
    <property type="protein sequence ID" value="PDA_v2.g5553.t1"/>
    <property type="gene ID" value="PDA_v2.g5553"/>
</dbReference>
<name>A0A914R2B9_9BILA</name>
<evidence type="ECO:0000313" key="2">
    <source>
        <dbReference type="Proteomes" id="UP000887578"/>
    </source>
</evidence>
<feature type="compositionally biased region" description="Polar residues" evidence="1">
    <location>
        <begin position="244"/>
        <end position="253"/>
    </location>
</feature>
<protein>
    <submittedName>
        <fullName evidence="3">Uncharacterized protein</fullName>
    </submittedName>
</protein>
<dbReference type="Proteomes" id="UP000887578">
    <property type="component" value="Unplaced"/>
</dbReference>
<organism evidence="2 3">
    <name type="scientific">Panagrolaimus davidi</name>
    <dbReference type="NCBI Taxonomy" id="227884"/>
    <lineage>
        <taxon>Eukaryota</taxon>
        <taxon>Metazoa</taxon>
        <taxon>Ecdysozoa</taxon>
        <taxon>Nematoda</taxon>
        <taxon>Chromadorea</taxon>
        <taxon>Rhabditida</taxon>
        <taxon>Tylenchina</taxon>
        <taxon>Panagrolaimomorpha</taxon>
        <taxon>Panagrolaimoidea</taxon>
        <taxon>Panagrolaimidae</taxon>
        <taxon>Panagrolaimus</taxon>
    </lineage>
</organism>
<accession>A0A914R2B9</accession>